<dbReference type="PANTHER" id="PTHR38730">
    <property type="entry name" value="SLL7028 PROTEIN"/>
    <property type="match status" value="1"/>
</dbReference>
<protein>
    <recommendedName>
        <fullName evidence="5">VWA-like domain-containing protein</fullName>
    </recommendedName>
</protein>
<dbReference type="PANTHER" id="PTHR38730:SF1">
    <property type="entry name" value="SLL7028 PROTEIN"/>
    <property type="match status" value="1"/>
</dbReference>
<feature type="domain" description="Putative metallopeptidase" evidence="2">
    <location>
        <begin position="26"/>
        <end position="195"/>
    </location>
</feature>
<keyword evidence="4" id="KW-1185">Reference proteome</keyword>
<dbReference type="eggNOG" id="COG3864">
    <property type="taxonomic scope" value="Bacteria"/>
</dbReference>
<evidence type="ECO:0000313" key="3">
    <source>
        <dbReference type="EMBL" id="EEX21567.1"/>
    </source>
</evidence>
<dbReference type="HOGENOM" id="CLU_040527_1_0_9"/>
<dbReference type="EMBL" id="ABYU02000017">
    <property type="protein sequence ID" value="EEX21567.1"/>
    <property type="molecule type" value="Genomic_DNA"/>
</dbReference>
<comment type="caution">
    <text evidence="3">The sequence shown here is derived from an EMBL/GenBank/DDBJ whole genome shotgun (WGS) entry which is preliminary data.</text>
</comment>
<proteinExistence type="predicted"/>
<evidence type="ECO:0000313" key="4">
    <source>
        <dbReference type="Proteomes" id="UP000003755"/>
    </source>
</evidence>
<dbReference type="AlphaFoldDB" id="C9L875"/>
<dbReference type="InterPro" id="IPR018698">
    <property type="entry name" value="VWA-like_dom"/>
</dbReference>
<dbReference type="Pfam" id="PF09967">
    <property type="entry name" value="DUF2201"/>
    <property type="match status" value="1"/>
</dbReference>
<accession>C9L875</accession>
<evidence type="ECO:0000259" key="2">
    <source>
        <dbReference type="Pfam" id="PF13203"/>
    </source>
</evidence>
<dbReference type="Pfam" id="PF13203">
    <property type="entry name" value="DUF2201_N"/>
    <property type="match status" value="1"/>
</dbReference>
<reference evidence="3" key="1">
    <citation type="submission" date="2009-09" db="EMBL/GenBank/DDBJ databases">
        <authorList>
            <person name="Weinstock G."/>
            <person name="Sodergren E."/>
            <person name="Clifton S."/>
            <person name="Fulton L."/>
            <person name="Fulton B."/>
            <person name="Courtney L."/>
            <person name="Fronick C."/>
            <person name="Harrison M."/>
            <person name="Strong C."/>
            <person name="Farmer C."/>
            <person name="Delahaunty K."/>
            <person name="Markovic C."/>
            <person name="Hall O."/>
            <person name="Minx P."/>
            <person name="Tomlinson C."/>
            <person name="Mitreva M."/>
            <person name="Nelson J."/>
            <person name="Hou S."/>
            <person name="Wollam A."/>
            <person name="Pepin K.H."/>
            <person name="Johnson M."/>
            <person name="Bhonagiri V."/>
            <person name="Nash W.E."/>
            <person name="Warren W."/>
            <person name="Chinwalla A."/>
            <person name="Mardis E.R."/>
            <person name="Wilson R.K."/>
        </authorList>
    </citation>
    <scope>NUCLEOTIDE SEQUENCE [LARGE SCALE GENOMIC DNA]</scope>
    <source>
        <strain evidence="3">DSM 20583</strain>
    </source>
</reference>
<dbReference type="STRING" id="537007.BLAHAN_05594"/>
<feature type="domain" description="VWA-like" evidence="1">
    <location>
        <begin position="307"/>
        <end position="446"/>
    </location>
</feature>
<gene>
    <name evidence="3" type="ORF">BLAHAN_05594</name>
</gene>
<organism evidence="3 4">
    <name type="scientific">Blautia hansenii DSM 20583</name>
    <dbReference type="NCBI Taxonomy" id="537007"/>
    <lineage>
        <taxon>Bacteria</taxon>
        <taxon>Bacillati</taxon>
        <taxon>Bacillota</taxon>
        <taxon>Clostridia</taxon>
        <taxon>Lachnospirales</taxon>
        <taxon>Lachnospiraceae</taxon>
        <taxon>Blautia</taxon>
    </lineage>
</organism>
<dbReference type="InterPro" id="IPR025154">
    <property type="entry name" value="Put_metallopeptidase_dom"/>
</dbReference>
<evidence type="ECO:0000259" key="1">
    <source>
        <dbReference type="Pfam" id="PF09967"/>
    </source>
</evidence>
<sequence length="455" mass="53951">MQERRKNLSYEKEKRIEEINRKILVSARNELYLHLRFLDVALSTLRYQMDAGTDTIGTDGIGLYYHPAYLGGLYREGRREVNRAYLHVILHCIFGHLWKKTEHRKKRACQYLDREIVDILWNTACDIAVESVIDGLPFHCVKRPMSREKKNLYAWLKKRRNVLHAEGIFQELTEQKPDLETAKRWEKEFHTDNHGLWERRDKNRPPNERSKENWEDIRDKMETEMETFGQDLSEGSPGFLEQIKVENRETFDYRNFLKKFAVVKEEAHLDPDAFDYVFYSYGLSVYGNMPLIEPQETREVKKIEEFVIAIDTSMSCSGEAVKRFLQETYGILKEEESFFRKINIHILQCDERIQKDEKITSKEELENYMETLELAGQGGTDFRPVFAYIQKLQENKELTGLKGLLYFTDGQGIFPNKMPPYDTAFILMQKDYQEVEVPPWAMKIYIQEEGAEYEY</sequence>
<evidence type="ECO:0008006" key="5">
    <source>
        <dbReference type="Google" id="ProtNLM"/>
    </source>
</evidence>
<name>C9L875_BLAHA</name>
<dbReference type="Proteomes" id="UP000003755">
    <property type="component" value="Unassembled WGS sequence"/>
</dbReference>